<keyword evidence="4" id="KW-0812">Transmembrane</keyword>
<evidence type="ECO:0000256" key="2">
    <source>
        <dbReference type="ARBA" id="ARBA00012438"/>
    </source>
</evidence>
<comment type="caution">
    <text evidence="6">The sequence shown here is derived from an EMBL/GenBank/DDBJ whole genome shotgun (WGS) entry which is preliminary data.</text>
</comment>
<dbReference type="AlphaFoldDB" id="A0A368L1Y5"/>
<dbReference type="CDD" id="cd00082">
    <property type="entry name" value="HisKA"/>
    <property type="match status" value="1"/>
</dbReference>
<dbReference type="InterPro" id="IPR003594">
    <property type="entry name" value="HATPase_dom"/>
</dbReference>
<feature type="transmembrane region" description="Helical" evidence="4">
    <location>
        <begin position="55"/>
        <end position="75"/>
    </location>
</feature>
<dbReference type="SUPFAM" id="SSF55874">
    <property type="entry name" value="ATPase domain of HSP90 chaperone/DNA topoisomerase II/histidine kinase"/>
    <property type="match status" value="1"/>
</dbReference>
<organism evidence="6 7">
    <name type="scientific">Parvibium lacunae</name>
    <dbReference type="NCBI Taxonomy" id="1888893"/>
    <lineage>
        <taxon>Bacteria</taxon>
        <taxon>Pseudomonadati</taxon>
        <taxon>Pseudomonadota</taxon>
        <taxon>Betaproteobacteria</taxon>
        <taxon>Burkholderiales</taxon>
        <taxon>Alcaligenaceae</taxon>
        <taxon>Parvibium</taxon>
    </lineage>
</organism>
<feature type="transmembrane region" description="Helical" evidence="4">
    <location>
        <begin position="113"/>
        <end position="146"/>
    </location>
</feature>
<dbReference type="Pfam" id="PF02518">
    <property type="entry name" value="HATPase_c"/>
    <property type="match status" value="1"/>
</dbReference>
<sequence length="584" mass="64158">MPFFRVANLNLDQPSQTVWTALRFFTGTRLAVALGLLLSFVSTDSKTYDAVSREWLLGVLLGYVLFAALLIPLAFKLRRRFYSLLVGQVALDLVVLGWLVASTEGLRSGLGLLFLLPVAGTAALSPLLLAFTVAAICSLGVLLDAWLRIFSGLYSDPLYSLAGLNGILFFVTAWFVNRVAARLIDQETLVREREASIQNQLAVNQLMVAEMQDGVVVVSAQGTIQTANPAALQILLAPTVNALGSLSRWQTLWATCQSHLQHSAGGARLDAPSTFRADAIIDFADEVSYAQRVQLRIHPVPIDRTLRKVLPPAETASLVLILQDLSEIETRAQQLKLASLGRLSASIAHEIRNPLSAIRHASALLAEDSQSETQRRLTRIVELNSVRINRIIEDVLSISRREPTQQQTLTLAVTLHELYEEFLEQMALQYGKPDAASAGKTPLAQRCRLEILVPPVLKIRFDSGHLRRVLFNLLNNAVRYASTEVGSIVLYAGPANSMDSPALTTSWQELLIVVSNDGPPLTAEQQQHLFEPFFTTDLHGTGLGLFLSRELCEANLATLSYLPDTPWHSQARVAFAVRVQTSMA</sequence>
<dbReference type="InterPro" id="IPR004358">
    <property type="entry name" value="Sig_transdc_His_kin-like_C"/>
</dbReference>
<dbReference type="SMART" id="SM00387">
    <property type="entry name" value="HATPase_c"/>
    <property type="match status" value="1"/>
</dbReference>
<dbReference type="SUPFAM" id="SSF47384">
    <property type="entry name" value="Homodimeric domain of signal transducing histidine kinase"/>
    <property type="match status" value="1"/>
</dbReference>
<dbReference type="Pfam" id="PF00512">
    <property type="entry name" value="HisKA"/>
    <property type="match status" value="1"/>
</dbReference>
<reference evidence="6 7" key="1">
    <citation type="journal article" date="2018" name="Int. J. Syst. Evol. Microbiol.">
        <title>Parvibium lacunae gen. nov., sp. nov., a new member of the family Alcaligenaceae isolated from a freshwater pond.</title>
        <authorList>
            <person name="Chen W.M."/>
            <person name="Xie P.B."/>
            <person name="Hsu M.Y."/>
            <person name="Sheu S.Y."/>
        </authorList>
    </citation>
    <scope>NUCLEOTIDE SEQUENCE [LARGE SCALE GENOMIC DNA]</scope>
    <source>
        <strain evidence="6 7">KMB9</strain>
    </source>
</reference>
<proteinExistence type="predicted"/>
<comment type="catalytic activity">
    <reaction evidence="1">
        <text>ATP + protein L-histidine = ADP + protein N-phospho-L-histidine.</text>
        <dbReference type="EC" id="2.7.13.3"/>
    </reaction>
</comment>
<gene>
    <name evidence="6" type="ORF">DU000_08310</name>
</gene>
<dbReference type="Gene3D" id="1.10.287.130">
    <property type="match status" value="1"/>
</dbReference>
<accession>A0A368L1Y5</accession>
<dbReference type="Proteomes" id="UP000252357">
    <property type="component" value="Unassembled WGS sequence"/>
</dbReference>
<evidence type="ECO:0000313" key="6">
    <source>
        <dbReference type="EMBL" id="RCS57451.1"/>
    </source>
</evidence>
<dbReference type="EMBL" id="QPGB01000003">
    <property type="protein sequence ID" value="RCS57451.1"/>
    <property type="molecule type" value="Genomic_DNA"/>
</dbReference>
<evidence type="ECO:0000256" key="4">
    <source>
        <dbReference type="SAM" id="Phobius"/>
    </source>
</evidence>
<dbReference type="RefSeq" id="WP_114402932.1">
    <property type="nucleotide sequence ID" value="NZ_QPGB01000003.1"/>
</dbReference>
<dbReference type="Gene3D" id="3.30.565.10">
    <property type="entry name" value="Histidine kinase-like ATPase, C-terminal domain"/>
    <property type="match status" value="1"/>
</dbReference>
<protein>
    <recommendedName>
        <fullName evidence="2">histidine kinase</fullName>
        <ecNumber evidence="2">2.7.13.3</ecNumber>
    </recommendedName>
</protein>
<feature type="transmembrane region" description="Helical" evidence="4">
    <location>
        <begin position="21"/>
        <end position="43"/>
    </location>
</feature>
<evidence type="ECO:0000313" key="7">
    <source>
        <dbReference type="Proteomes" id="UP000252357"/>
    </source>
</evidence>
<dbReference type="GO" id="GO:0000155">
    <property type="term" value="F:phosphorelay sensor kinase activity"/>
    <property type="evidence" value="ECO:0007669"/>
    <property type="project" value="InterPro"/>
</dbReference>
<keyword evidence="4" id="KW-1133">Transmembrane helix</keyword>
<dbReference type="Pfam" id="PF25323">
    <property type="entry name" value="6TM_PilS"/>
    <property type="match status" value="1"/>
</dbReference>
<evidence type="ECO:0000259" key="5">
    <source>
        <dbReference type="PROSITE" id="PS50109"/>
    </source>
</evidence>
<keyword evidence="7" id="KW-1185">Reference proteome</keyword>
<dbReference type="OrthoDB" id="9812260at2"/>
<keyword evidence="3" id="KW-0597">Phosphoprotein</keyword>
<dbReference type="InterPro" id="IPR036097">
    <property type="entry name" value="HisK_dim/P_sf"/>
</dbReference>
<dbReference type="PRINTS" id="PR00344">
    <property type="entry name" value="BCTRLSENSOR"/>
</dbReference>
<dbReference type="InterPro" id="IPR003661">
    <property type="entry name" value="HisK_dim/P_dom"/>
</dbReference>
<dbReference type="SMART" id="SM00388">
    <property type="entry name" value="HisKA"/>
    <property type="match status" value="1"/>
</dbReference>
<dbReference type="InterPro" id="IPR005467">
    <property type="entry name" value="His_kinase_dom"/>
</dbReference>
<feature type="transmembrane region" description="Helical" evidence="4">
    <location>
        <begin position="158"/>
        <end position="176"/>
    </location>
</feature>
<keyword evidence="4" id="KW-0472">Membrane</keyword>
<dbReference type="PANTHER" id="PTHR43065">
    <property type="entry name" value="SENSOR HISTIDINE KINASE"/>
    <property type="match status" value="1"/>
</dbReference>
<feature type="domain" description="Histidine kinase" evidence="5">
    <location>
        <begin position="346"/>
        <end position="579"/>
    </location>
</feature>
<dbReference type="EC" id="2.7.13.3" evidence="2"/>
<dbReference type="InterPro" id="IPR036890">
    <property type="entry name" value="HATPase_C_sf"/>
</dbReference>
<evidence type="ECO:0000256" key="1">
    <source>
        <dbReference type="ARBA" id="ARBA00000085"/>
    </source>
</evidence>
<evidence type="ECO:0000256" key="3">
    <source>
        <dbReference type="ARBA" id="ARBA00022553"/>
    </source>
</evidence>
<feature type="transmembrane region" description="Helical" evidence="4">
    <location>
        <begin position="82"/>
        <end position="101"/>
    </location>
</feature>
<dbReference type="Gene3D" id="3.30.450.20">
    <property type="entry name" value="PAS domain"/>
    <property type="match status" value="1"/>
</dbReference>
<dbReference type="PANTHER" id="PTHR43065:SF52">
    <property type="entry name" value="SENSOR PROTEIN KINASE PILS"/>
    <property type="match status" value="1"/>
</dbReference>
<dbReference type="PROSITE" id="PS50109">
    <property type="entry name" value="HIS_KIN"/>
    <property type="match status" value="1"/>
</dbReference>
<name>A0A368L1Y5_9BURK</name>